<dbReference type="EMBL" id="RBQX01000183">
    <property type="protein sequence ID" value="RMQ15041.1"/>
    <property type="molecule type" value="Genomic_DNA"/>
</dbReference>
<dbReference type="InterPro" id="IPR001173">
    <property type="entry name" value="Glyco_trans_2-like"/>
</dbReference>
<comment type="similarity">
    <text evidence="1">Belongs to the glycosyltransferase 2 family.</text>
</comment>
<dbReference type="GO" id="GO:0016757">
    <property type="term" value="F:glycosyltransferase activity"/>
    <property type="evidence" value="ECO:0007669"/>
    <property type="project" value="UniProtKB-KW"/>
</dbReference>
<evidence type="ECO:0000259" key="5">
    <source>
        <dbReference type="Pfam" id="PF00535"/>
    </source>
</evidence>
<name>A0AB74B1B8_PSESG</name>
<evidence type="ECO:0000256" key="3">
    <source>
        <dbReference type="ARBA" id="ARBA00022676"/>
    </source>
</evidence>
<gene>
    <name evidence="6" type="ORF">ALQ11_04662</name>
</gene>
<protein>
    <submittedName>
        <fullName evidence="6">Glycosyl transferase protein</fullName>
    </submittedName>
</protein>
<evidence type="ECO:0000256" key="1">
    <source>
        <dbReference type="ARBA" id="ARBA00006739"/>
    </source>
</evidence>
<comment type="caution">
    <text evidence="6">The sequence shown here is derived from an EMBL/GenBank/DDBJ whole genome shotgun (WGS) entry which is preliminary data.</text>
</comment>
<dbReference type="AlphaFoldDB" id="A0AB74B1B8"/>
<dbReference type="PANTHER" id="PTHR43179:SF12">
    <property type="entry name" value="GALACTOFURANOSYLTRANSFERASE GLFT2"/>
    <property type="match status" value="1"/>
</dbReference>
<dbReference type="SUPFAM" id="SSF53448">
    <property type="entry name" value="Nucleotide-diphospho-sugar transferases"/>
    <property type="match status" value="1"/>
</dbReference>
<evidence type="ECO:0000256" key="2">
    <source>
        <dbReference type="ARBA" id="ARBA00022519"/>
    </source>
</evidence>
<evidence type="ECO:0000256" key="4">
    <source>
        <dbReference type="ARBA" id="ARBA00022679"/>
    </source>
</evidence>
<keyword evidence="2" id="KW-0472">Membrane</keyword>
<keyword evidence="3" id="KW-0328">Glycosyltransferase</keyword>
<dbReference type="Proteomes" id="UP000272471">
    <property type="component" value="Unassembled WGS sequence"/>
</dbReference>
<dbReference type="InterPro" id="IPR029044">
    <property type="entry name" value="Nucleotide-diphossugar_trans"/>
</dbReference>
<organism evidence="6 7">
    <name type="scientific">Pseudomonas savastanoi pv. glycinea</name>
    <name type="common">Pseudomonas syringae pv. glycinea</name>
    <dbReference type="NCBI Taxonomy" id="318"/>
    <lineage>
        <taxon>Bacteria</taxon>
        <taxon>Pseudomonadati</taxon>
        <taxon>Pseudomonadota</taxon>
        <taxon>Gammaproteobacteria</taxon>
        <taxon>Pseudomonadales</taxon>
        <taxon>Pseudomonadaceae</taxon>
        <taxon>Pseudomonas</taxon>
    </lineage>
</organism>
<feature type="domain" description="Glycosyltransferase 2-like" evidence="5">
    <location>
        <begin position="272"/>
        <end position="444"/>
    </location>
</feature>
<keyword evidence="2" id="KW-1003">Cell membrane</keyword>
<keyword evidence="4 6" id="KW-0808">Transferase</keyword>
<dbReference type="Pfam" id="PF00535">
    <property type="entry name" value="Glycos_transf_2"/>
    <property type="match status" value="1"/>
</dbReference>
<accession>A0AB74B1B8</accession>
<dbReference type="Gene3D" id="3.90.550.10">
    <property type="entry name" value="Spore Coat Polysaccharide Biosynthesis Protein SpsA, Chain A"/>
    <property type="match status" value="1"/>
</dbReference>
<evidence type="ECO:0000313" key="7">
    <source>
        <dbReference type="Proteomes" id="UP000272471"/>
    </source>
</evidence>
<reference evidence="6 7" key="1">
    <citation type="submission" date="2018-08" db="EMBL/GenBank/DDBJ databases">
        <title>Recombination of ecologically and evolutionarily significant loci maintains genetic cohesion in the Pseudomonas syringae species complex.</title>
        <authorList>
            <person name="Dillon M."/>
            <person name="Thakur S."/>
            <person name="Almeida R.N.D."/>
            <person name="Weir B.S."/>
            <person name="Guttman D.S."/>
        </authorList>
    </citation>
    <scope>NUCLEOTIDE SEQUENCE [LARGE SCALE GENOMIC DNA]</scope>
    <source>
        <strain evidence="6 7">ICMP 4182</strain>
    </source>
</reference>
<keyword evidence="2" id="KW-0997">Cell inner membrane</keyword>
<sequence>MSRHLDRGRETLMDTFHRHRQADERGLAAMALECALQTPEYRPEALVWKGIEALPQDPKLAFIYLLNAAHAFPLRADTHALLGRSIIAAGHSSLANLYLTSAWQKMPEDPSLRMMLWQARSQSEVPEDLRRIILAHLPDITAANELAFVLRLLAAQTGLPGTIGVVRYLPDAQEIHGWAIDLNNVHTPASLQLEANGQLINMLASAPHPLLTAAGLPATHGGIRIKVPNATPSVQVRFDNGTALLGSPVSAMPTFVAPPATLKVGDKQPVDVLIPVYDGLSETLECINSALEARKLNRTPHRLVVIEDATPVPALRKALKVLAGKGKITLVQNPINLGFIRSMNRAMALSPRQDVVWLNADTRVHGDWLDRLRNVAYSDEAIASVTPFTNNGELMSFPESRFSHPMPSAPEQARLDDLARLTDSPAMEIETGCGFCLYLKREALNSVGYLDEVELLRGYGEETDWCLRARGLGWSHVGAPNVFVAHQGGISFGAEKALRVAHNNAILKRRYPDASSRYDNFCLRDPIRPARQALQRARVAQLAEQLSTPQLKQLHIGNRIAPQAPFSLTWRNKGQHAQATLHASVLPLAFSLDYQLPADNQQLLEDLRSLPVDELIYQNLANCPVELYALAAQLEKPYRIICRDDELLKPDSHCKQEDFARKAQSIQLPWRALRERYAAVLPQANILIGPEPQKLATNDTAPSTLLIADSLSGADIAEQWLELGRRITREKLPLVVLVPGDNPWVKPLLATGAIHALPNAQGLSLADCVLIAGCTAALSLEQNPGASWRAADLAAELGLPLYAVPGPVAREAGALPINTLPISLSRA</sequence>
<proteinExistence type="inferred from homology"/>
<dbReference type="PANTHER" id="PTHR43179">
    <property type="entry name" value="RHAMNOSYLTRANSFERASE WBBL"/>
    <property type="match status" value="1"/>
</dbReference>
<evidence type="ECO:0000313" key="6">
    <source>
        <dbReference type="EMBL" id="RMQ15041.1"/>
    </source>
</evidence>